<evidence type="ECO:0000256" key="4">
    <source>
        <dbReference type="ARBA" id="ARBA00010081"/>
    </source>
</evidence>
<dbReference type="PANTHER" id="PTHR15225">
    <property type="entry name" value="INTERFERON-INDUCED PROTEIN 35/NMI N-MYC/STAT INTERACTING PROTEIN"/>
    <property type="match status" value="1"/>
</dbReference>
<dbReference type="InterPro" id="IPR035979">
    <property type="entry name" value="RBD_domain_sf"/>
</dbReference>
<dbReference type="PANTHER" id="PTHR15225:SF4">
    <property type="entry name" value="N-MYC-INTERACTOR"/>
    <property type="match status" value="1"/>
</dbReference>
<dbReference type="Pfam" id="PF07292">
    <property type="entry name" value="NID"/>
    <property type="match status" value="2"/>
</dbReference>
<dbReference type="InterPro" id="IPR012677">
    <property type="entry name" value="Nucleotide-bd_a/b_plait_sf"/>
</dbReference>
<dbReference type="GO" id="GO:0045087">
    <property type="term" value="P:innate immune response"/>
    <property type="evidence" value="ECO:0007669"/>
    <property type="project" value="UniProtKB-KW"/>
</dbReference>
<evidence type="ECO:0000256" key="5">
    <source>
        <dbReference type="ARBA" id="ARBA00022490"/>
    </source>
</evidence>
<keyword evidence="7" id="KW-0399">Innate immunity</keyword>
<evidence type="ECO:0000313" key="14">
    <source>
        <dbReference type="Proteomes" id="UP000322234"/>
    </source>
</evidence>
<keyword evidence="14" id="KW-1185">Reference proteome</keyword>
<dbReference type="GO" id="GO:0005634">
    <property type="term" value="C:nucleus"/>
    <property type="evidence" value="ECO:0007669"/>
    <property type="project" value="UniProtKB-SubCell"/>
</dbReference>
<evidence type="ECO:0000256" key="1">
    <source>
        <dbReference type="ARBA" id="ARBA00004123"/>
    </source>
</evidence>
<accession>A0A6B0RZB8</accession>
<evidence type="ECO:0000313" key="13">
    <source>
        <dbReference type="EMBL" id="MXQ94972.1"/>
    </source>
</evidence>
<evidence type="ECO:0000256" key="6">
    <source>
        <dbReference type="ARBA" id="ARBA00022525"/>
    </source>
</evidence>
<proteinExistence type="inferred from homology"/>
<evidence type="ECO:0000256" key="10">
    <source>
        <dbReference type="PROSITE-ProRule" id="PRU00176"/>
    </source>
</evidence>
<keyword evidence="8" id="KW-0391">Immunity</keyword>
<keyword evidence="11" id="KW-0175">Coiled coil</keyword>
<evidence type="ECO:0000256" key="11">
    <source>
        <dbReference type="SAM" id="Coils"/>
    </source>
</evidence>
<dbReference type="Gene3D" id="3.30.70.330">
    <property type="match status" value="2"/>
</dbReference>
<dbReference type="InterPro" id="IPR009938">
    <property type="entry name" value="Nmi/IFP35_N"/>
</dbReference>
<dbReference type="EMBL" id="VBQZ03000123">
    <property type="protein sequence ID" value="MXQ94972.1"/>
    <property type="molecule type" value="Genomic_DNA"/>
</dbReference>
<organism evidence="13 14">
    <name type="scientific">Bos mutus</name>
    <name type="common">wild yak</name>
    <dbReference type="NCBI Taxonomy" id="72004"/>
    <lineage>
        <taxon>Eukaryota</taxon>
        <taxon>Metazoa</taxon>
        <taxon>Chordata</taxon>
        <taxon>Craniata</taxon>
        <taxon>Vertebrata</taxon>
        <taxon>Euteleostomi</taxon>
        <taxon>Mammalia</taxon>
        <taxon>Eutheria</taxon>
        <taxon>Laurasiatheria</taxon>
        <taxon>Artiodactyla</taxon>
        <taxon>Ruminantia</taxon>
        <taxon>Pecora</taxon>
        <taxon>Bovidae</taxon>
        <taxon>Bovinae</taxon>
        <taxon>Bos</taxon>
    </lineage>
</organism>
<protein>
    <recommendedName>
        <fullName evidence="12">RRM domain-containing protein</fullName>
    </recommendedName>
</protein>
<dbReference type="Proteomes" id="UP000322234">
    <property type="component" value="Unassembled WGS sequence"/>
</dbReference>
<keyword evidence="5" id="KW-0963">Cytoplasm</keyword>
<feature type="coiled-coil region" evidence="11">
    <location>
        <begin position="1"/>
        <end position="65"/>
    </location>
</feature>
<comment type="caution">
    <text evidence="13">The sequence shown here is derived from an EMBL/GenBank/DDBJ whole genome shotgun (WGS) entry which is preliminary data.</text>
</comment>
<comment type="subcellular location">
    <subcellularLocation>
        <location evidence="2">Cytoplasm</location>
    </subcellularLocation>
    <subcellularLocation>
        <location evidence="1">Nucleus</location>
    </subcellularLocation>
    <subcellularLocation>
        <location evidence="3">Secreted</location>
    </subcellularLocation>
</comment>
<evidence type="ECO:0000256" key="3">
    <source>
        <dbReference type="ARBA" id="ARBA00004613"/>
    </source>
</evidence>
<evidence type="ECO:0000259" key="12">
    <source>
        <dbReference type="PROSITE" id="PS50102"/>
    </source>
</evidence>
<keyword evidence="10" id="KW-0694">RNA-binding</keyword>
<comment type="similarity">
    <text evidence="4">Belongs to the NMI family.</text>
</comment>
<feature type="domain" description="RRM" evidence="12">
    <location>
        <begin position="307"/>
        <end position="392"/>
    </location>
</feature>
<dbReference type="FunFam" id="3.30.70.330:FF:000300">
    <property type="entry name" value="Interferon-induced protein 35"/>
    <property type="match status" value="1"/>
</dbReference>
<dbReference type="AlphaFoldDB" id="A0A6B0RZB8"/>
<dbReference type="GO" id="GO:0005615">
    <property type="term" value="C:extracellular space"/>
    <property type="evidence" value="ECO:0007669"/>
    <property type="project" value="UniProtKB-ARBA"/>
</dbReference>
<dbReference type="InterPro" id="IPR000504">
    <property type="entry name" value="RRM_dom"/>
</dbReference>
<evidence type="ECO:0000256" key="8">
    <source>
        <dbReference type="ARBA" id="ARBA00022859"/>
    </source>
</evidence>
<reference evidence="13" key="1">
    <citation type="submission" date="2019-10" db="EMBL/GenBank/DDBJ databases">
        <title>The sequence and de novo assembly of the wild yak genome.</title>
        <authorList>
            <person name="Liu Y."/>
        </authorList>
    </citation>
    <scope>NUCLEOTIDE SEQUENCE [LARGE SCALE GENOMIC DNA]</scope>
    <source>
        <strain evidence="13">WY2019</strain>
    </source>
</reference>
<gene>
    <name evidence="13" type="ORF">E5288_WYG014118</name>
</gene>
<dbReference type="GO" id="GO:0005737">
    <property type="term" value="C:cytoplasm"/>
    <property type="evidence" value="ECO:0007669"/>
    <property type="project" value="UniProtKB-SubCell"/>
</dbReference>
<name>A0A6B0RZB8_9CETA</name>
<keyword evidence="6" id="KW-0964">Secreted</keyword>
<evidence type="ECO:0000256" key="7">
    <source>
        <dbReference type="ARBA" id="ARBA00022588"/>
    </source>
</evidence>
<sequence>MAADEDNKEQVLKECEQAEEIMKDKQNQKLISEITKENIQLKEEIQKLEAELQEITRTSQINEDIPETKIKFTSVENPESDSEFLDISYSCQVSSKVPYELQKGQALITFEKEEVAQNVIRMEYHHVQVQNENVMLTANPVSLNSGVKFQVHVGVSKMKINVTDIPDELPESQMRDKLELSFSKSRNGGGEVEYVEYNKQTRSALITFVESGVADKILKMKDYPLYINQNCHRVTVSPYTETHLKKFQVFSGVSKRTVLLTGLKDLQTTDEEVVEDFISIHFQREKNGGGEVEASVLNVKESKASERTVVVADLPVDLNDQLVTTLVKIHFEDTDNGGGVVEDVTYPTRTKGVAYVTFKEKTVAENVVRKKKHSLAGMAGSAQLIVSHFSEKIFSSVKAVLDLSVFRSQIRLESLMSASLQAPKNVEKFVFIPLEDGSRYMLKRNLMLEQLLLEKKRVPGSYADSLLPHIDLDGNLNSPYQLGRDFECVRDEEVFALLDGCVHGVRYYLEANAVPFGGSKDKNNVPIYFGEGNGTPLVAGK</sequence>
<keyword evidence="9" id="KW-0539">Nucleus</keyword>
<dbReference type="SUPFAM" id="SSF54928">
    <property type="entry name" value="RNA-binding domain, RBD"/>
    <property type="match status" value="1"/>
</dbReference>
<evidence type="ECO:0000256" key="9">
    <source>
        <dbReference type="ARBA" id="ARBA00023242"/>
    </source>
</evidence>
<evidence type="ECO:0000256" key="2">
    <source>
        <dbReference type="ARBA" id="ARBA00004496"/>
    </source>
</evidence>
<dbReference type="CDD" id="cd12544">
    <property type="entry name" value="RRM_NMI"/>
    <property type="match status" value="1"/>
</dbReference>
<dbReference type="GO" id="GO:0045088">
    <property type="term" value="P:regulation of innate immune response"/>
    <property type="evidence" value="ECO:0007669"/>
    <property type="project" value="UniProtKB-ARBA"/>
</dbReference>
<dbReference type="InterPro" id="IPR009909">
    <property type="entry name" value="Nmi/IFP35_dom"/>
</dbReference>
<dbReference type="GO" id="GO:0003723">
    <property type="term" value="F:RNA binding"/>
    <property type="evidence" value="ECO:0007669"/>
    <property type="project" value="UniProtKB-UniRule"/>
</dbReference>
<dbReference type="Pfam" id="PF07334">
    <property type="entry name" value="IFP_35_N"/>
    <property type="match status" value="1"/>
</dbReference>
<dbReference type="PROSITE" id="PS50102">
    <property type="entry name" value="RRM"/>
    <property type="match status" value="1"/>
</dbReference>
<dbReference type="Pfam" id="PF23085">
    <property type="entry name" value="RRM_PARP14_3"/>
    <property type="match status" value="1"/>
</dbReference>